<dbReference type="EMBL" id="JAJPWV010000005">
    <property type="protein sequence ID" value="MCD8742147.1"/>
    <property type="molecule type" value="Genomic_DNA"/>
</dbReference>
<keyword evidence="1 4" id="KW-0349">Heme</keyword>
<sequence>MTWLPVVAGLLWVFVTGFIEDTYSTEPVATPLTDTVPWPTTFNLGRAATAAEIKSWDIDVSPNGRGLPAGQGTAITGKIVYQTKCAACHGKTGEAEAGVKLPAPVLVSDTVFVGRKTNTIGNYWPYATTIFDYVRRAMPYHAPQSLTNNEVYAVTAYLLNANRIVKADAVINANTLPRVVMPARKYYVDDDRKGGAEVK</sequence>
<evidence type="ECO:0000256" key="3">
    <source>
        <dbReference type="ARBA" id="ARBA00023004"/>
    </source>
</evidence>
<dbReference type="Pfam" id="PF13442">
    <property type="entry name" value="Cytochrome_CBB3"/>
    <property type="match status" value="1"/>
</dbReference>
<dbReference type="InterPro" id="IPR036909">
    <property type="entry name" value="Cyt_c-like_dom_sf"/>
</dbReference>
<dbReference type="RefSeq" id="WP_232178706.1">
    <property type="nucleotide sequence ID" value="NZ_JAJPWV010000005.1"/>
</dbReference>
<dbReference type="InterPro" id="IPR009056">
    <property type="entry name" value="Cyt_c-like_dom"/>
</dbReference>
<keyword evidence="2 4" id="KW-0479">Metal-binding</keyword>
<dbReference type="PROSITE" id="PS51007">
    <property type="entry name" value="CYTC"/>
    <property type="match status" value="1"/>
</dbReference>
<keyword evidence="7" id="KW-1185">Reference proteome</keyword>
<feature type="domain" description="Cytochrome c" evidence="5">
    <location>
        <begin position="72"/>
        <end position="162"/>
    </location>
</feature>
<evidence type="ECO:0000313" key="6">
    <source>
        <dbReference type="EMBL" id="MCD8742147.1"/>
    </source>
</evidence>
<evidence type="ECO:0000256" key="4">
    <source>
        <dbReference type="PROSITE-ProRule" id="PRU00433"/>
    </source>
</evidence>
<accession>A0ABS8U6A2</accession>
<dbReference type="SUPFAM" id="SSF46626">
    <property type="entry name" value="Cytochrome c"/>
    <property type="match status" value="1"/>
</dbReference>
<evidence type="ECO:0000313" key="7">
    <source>
        <dbReference type="Proteomes" id="UP001199919"/>
    </source>
</evidence>
<dbReference type="Proteomes" id="UP001199919">
    <property type="component" value="Unassembled WGS sequence"/>
</dbReference>
<organism evidence="6 7">
    <name type="scientific">Mucilaginibacter roseus</name>
    <dbReference type="NCBI Taxonomy" id="1528868"/>
    <lineage>
        <taxon>Bacteria</taxon>
        <taxon>Pseudomonadati</taxon>
        <taxon>Bacteroidota</taxon>
        <taxon>Sphingobacteriia</taxon>
        <taxon>Sphingobacteriales</taxon>
        <taxon>Sphingobacteriaceae</taxon>
        <taxon>Mucilaginibacter</taxon>
    </lineage>
</organism>
<reference evidence="6 7" key="1">
    <citation type="submission" date="2021-12" db="EMBL/GenBank/DDBJ databases">
        <title>Mucilaginibacter roseus genome.</title>
        <authorList>
            <person name="Ferreira J.R."/>
            <person name="Newman J.D."/>
        </authorList>
    </citation>
    <scope>NUCLEOTIDE SEQUENCE [LARGE SCALE GENOMIC DNA]</scope>
    <source>
        <strain evidence="6 7">LMG 28454</strain>
    </source>
</reference>
<dbReference type="PANTHER" id="PTHR35008">
    <property type="entry name" value="BLL4482 PROTEIN-RELATED"/>
    <property type="match status" value="1"/>
</dbReference>
<keyword evidence="3 4" id="KW-0408">Iron</keyword>
<dbReference type="InterPro" id="IPR051459">
    <property type="entry name" value="Cytochrome_c-type_DH"/>
</dbReference>
<comment type="caution">
    <text evidence="6">The sequence shown here is derived from an EMBL/GenBank/DDBJ whole genome shotgun (WGS) entry which is preliminary data.</text>
</comment>
<evidence type="ECO:0000256" key="2">
    <source>
        <dbReference type="ARBA" id="ARBA00022723"/>
    </source>
</evidence>
<dbReference type="PANTHER" id="PTHR35008:SF8">
    <property type="entry name" value="ALCOHOL DEHYDROGENASE CYTOCHROME C SUBUNIT"/>
    <property type="match status" value="1"/>
</dbReference>
<proteinExistence type="predicted"/>
<evidence type="ECO:0000259" key="5">
    <source>
        <dbReference type="PROSITE" id="PS51007"/>
    </source>
</evidence>
<gene>
    <name evidence="6" type="ORF">LT679_16165</name>
</gene>
<name>A0ABS8U6A2_9SPHI</name>
<protein>
    <submittedName>
        <fullName evidence="6">Cytochrome c</fullName>
    </submittedName>
</protein>
<dbReference type="Gene3D" id="1.10.760.10">
    <property type="entry name" value="Cytochrome c-like domain"/>
    <property type="match status" value="1"/>
</dbReference>
<evidence type="ECO:0000256" key="1">
    <source>
        <dbReference type="ARBA" id="ARBA00022617"/>
    </source>
</evidence>